<organism evidence="3 4">
    <name type="scientific">Phyllotreta striolata</name>
    <name type="common">Striped flea beetle</name>
    <name type="synonym">Crioceris striolata</name>
    <dbReference type="NCBI Taxonomy" id="444603"/>
    <lineage>
        <taxon>Eukaryota</taxon>
        <taxon>Metazoa</taxon>
        <taxon>Ecdysozoa</taxon>
        <taxon>Arthropoda</taxon>
        <taxon>Hexapoda</taxon>
        <taxon>Insecta</taxon>
        <taxon>Pterygota</taxon>
        <taxon>Neoptera</taxon>
        <taxon>Endopterygota</taxon>
        <taxon>Coleoptera</taxon>
        <taxon>Polyphaga</taxon>
        <taxon>Cucujiformia</taxon>
        <taxon>Chrysomeloidea</taxon>
        <taxon>Chrysomelidae</taxon>
        <taxon>Galerucinae</taxon>
        <taxon>Alticini</taxon>
        <taxon>Phyllotreta</taxon>
    </lineage>
</organism>
<dbReference type="Pfam" id="PF02615">
    <property type="entry name" value="Ldh_2"/>
    <property type="match status" value="1"/>
</dbReference>
<name>A0A9N9TZA5_PHYSR</name>
<sequence>MFPQKLSLLNRPLYTRFFVSSRRCFITFAPLREKEKPKITKLEEAHRFIIDCFVAVGTTEKHAEIMADNLTEADLRGHYSHGMNRLEMYLNEIDKGLIDANAKPQIEKESPSTAVVNGNNGLGAVNGNYCMNLAIKKASKTGAALVVCRNSNHYGIAAIYCLRAIRKGFLGFSCTNTSPLMVPTRAKNAALGTNPIAIGVPGEDKSDYFLLDFASTNVAIGKIELMGRKGGKIPKGWALNEQGQVETDPHKAFKASRLLPLGGEEKDGGYKGYGLGMLVEIFCGILSGSAYGPTIRPWGNPTVVANLGHCFLVVNPRMFTPGVKKRMSHLMNLIRKMEPADPKRPVMVHGDFERVHMMQVSKDGGVRYVKNQHDANKKLAERLDVEPMQSFIKDGKC</sequence>
<dbReference type="PANTHER" id="PTHR11091:SF0">
    <property type="entry name" value="MALATE DEHYDROGENASE"/>
    <property type="match status" value="1"/>
</dbReference>
<accession>A0A9N9TZA5</accession>
<dbReference type="PANTHER" id="PTHR11091">
    <property type="entry name" value="OXIDOREDUCTASE-RELATED"/>
    <property type="match status" value="1"/>
</dbReference>
<proteinExistence type="inferred from homology"/>
<comment type="similarity">
    <text evidence="1">Belongs to the LDH2/MDH2 oxidoreductase family.</text>
</comment>
<dbReference type="InterPro" id="IPR043143">
    <property type="entry name" value="Mal/L-sulf/L-lact_DH-like_NADP"/>
</dbReference>
<evidence type="ECO:0000256" key="1">
    <source>
        <dbReference type="ARBA" id="ARBA00006056"/>
    </source>
</evidence>
<keyword evidence="2" id="KW-0560">Oxidoreductase</keyword>
<dbReference type="InterPro" id="IPR036111">
    <property type="entry name" value="Mal/L-sulfo/L-lacto_DH-like_sf"/>
</dbReference>
<dbReference type="AlphaFoldDB" id="A0A9N9TZA5"/>
<evidence type="ECO:0008006" key="5">
    <source>
        <dbReference type="Google" id="ProtNLM"/>
    </source>
</evidence>
<keyword evidence="4" id="KW-1185">Reference proteome</keyword>
<protein>
    <recommendedName>
        <fullName evidence="5">Malate dehydrogenase</fullName>
    </recommendedName>
</protein>
<evidence type="ECO:0000313" key="4">
    <source>
        <dbReference type="Proteomes" id="UP001153712"/>
    </source>
</evidence>
<dbReference type="SUPFAM" id="SSF89733">
    <property type="entry name" value="L-sulfolactate dehydrogenase-like"/>
    <property type="match status" value="1"/>
</dbReference>
<gene>
    <name evidence="3" type="ORF">PHYEVI_LOCUS10481</name>
</gene>
<dbReference type="Gene3D" id="3.30.1370.60">
    <property type="entry name" value="Hypothetical oxidoreductase yiak, domain 2"/>
    <property type="match status" value="1"/>
</dbReference>
<dbReference type="Proteomes" id="UP001153712">
    <property type="component" value="Chromosome 7"/>
</dbReference>
<dbReference type="InterPro" id="IPR043144">
    <property type="entry name" value="Mal/L-sulf/L-lact_DH-like_ah"/>
</dbReference>
<dbReference type="Gene3D" id="1.10.1530.10">
    <property type="match status" value="1"/>
</dbReference>
<dbReference type="OrthoDB" id="7881616at2759"/>
<evidence type="ECO:0000313" key="3">
    <source>
        <dbReference type="EMBL" id="CAG9864224.1"/>
    </source>
</evidence>
<dbReference type="InterPro" id="IPR003767">
    <property type="entry name" value="Malate/L-lactate_DH-like"/>
</dbReference>
<reference evidence="3" key="1">
    <citation type="submission" date="2022-01" db="EMBL/GenBank/DDBJ databases">
        <authorList>
            <person name="King R."/>
        </authorList>
    </citation>
    <scope>NUCLEOTIDE SEQUENCE</scope>
</reference>
<dbReference type="GO" id="GO:0016491">
    <property type="term" value="F:oxidoreductase activity"/>
    <property type="evidence" value="ECO:0007669"/>
    <property type="project" value="UniProtKB-KW"/>
</dbReference>
<dbReference type="EMBL" id="OU900100">
    <property type="protein sequence ID" value="CAG9864224.1"/>
    <property type="molecule type" value="Genomic_DNA"/>
</dbReference>
<evidence type="ECO:0000256" key="2">
    <source>
        <dbReference type="ARBA" id="ARBA00023002"/>
    </source>
</evidence>